<dbReference type="InterPro" id="IPR000408">
    <property type="entry name" value="Reg_chr_condens"/>
</dbReference>
<name>A0AAF0AX01_9SCHI</name>
<dbReference type="InterPro" id="IPR051553">
    <property type="entry name" value="Ran_GTPase-activating"/>
</dbReference>
<gene>
    <name evidence="3" type="primary">pof9</name>
    <name evidence="3" type="ORF">SOMG_03176</name>
</gene>
<dbReference type="GO" id="GO:0005085">
    <property type="term" value="F:guanyl-nucleotide exchange factor activity"/>
    <property type="evidence" value="ECO:0007669"/>
    <property type="project" value="TreeGrafter"/>
</dbReference>
<dbReference type="SMART" id="SM00256">
    <property type="entry name" value="FBOX"/>
    <property type="match status" value="1"/>
</dbReference>
<dbReference type="GO" id="GO:0005737">
    <property type="term" value="C:cytoplasm"/>
    <property type="evidence" value="ECO:0007669"/>
    <property type="project" value="TreeGrafter"/>
</dbReference>
<dbReference type="SUPFAM" id="SSF50985">
    <property type="entry name" value="RCC1/BLIP-II"/>
    <property type="match status" value="1"/>
</dbReference>
<dbReference type="Gene3D" id="2.130.10.30">
    <property type="entry name" value="Regulator of chromosome condensation 1/beta-lactamase-inhibitor protein II"/>
    <property type="match status" value="2"/>
</dbReference>
<keyword evidence="4" id="KW-1185">Reference proteome</keyword>
<dbReference type="PROSITE" id="PS50181">
    <property type="entry name" value="FBOX"/>
    <property type="match status" value="1"/>
</dbReference>
<organism evidence="3 4">
    <name type="scientific">Schizosaccharomyces osmophilus</name>
    <dbReference type="NCBI Taxonomy" id="2545709"/>
    <lineage>
        <taxon>Eukaryota</taxon>
        <taxon>Fungi</taxon>
        <taxon>Dikarya</taxon>
        <taxon>Ascomycota</taxon>
        <taxon>Taphrinomycotina</taxon>
        <taxon>Schizosaccharomycetes</taxon>
        <taxon>Schizosaccharomycetales</taxon>
        <taxon>Schizosaccharomycetaceae</taxon>
        <taxon>Schizosaccharomyces</taxon>
    </lineage>
</organism>
<evidence type="ECO:0000259" key="2">
    <source>
        <dbReference type="PROSITE" id="PS50181"/>
    </source>
</evidence>
<reference evidence="3 4" key="1">
    <citation type="journal article" date="2023" name="G3 (Bethesda)">
        <title>A high-quality reference genome for the fission yeast Schizosaccharomyces osmophilus.</title>
        <authorList>
            <person name="Jia G.S."/>
            <person name="Zhang W.C."/>
            <person name="Liang Y."/>
            <person name="Liu X.H."/>
            <person name="Rhind N."/>
            <person name="Pidoux A."/>
            <person name="Brysch-Herzberg M."/>
            <person name="Du L.L."/>
        </authorList>
    </citation>
    <scope>NUCLEOTIDE SEQUENCE [LARGE SCALE GENOMIC DNA]</scope>
    <source>
        <strain evidence="3 4">CBS 15793</strain>
    </source>
</reference>
<dbReference type="SUPFAM" id="SSF81383">
    <property type="entry name" value="F-box domain"/>
    <property type="match status" value="1"/>
</dbReference>
<evidence type="ECO:0000256" key="1">
    <source>
        <dbReference type="PROSITE-ProRule" id="PRU00235"/>
    </source>
</evidence>
<protein>
    <submittedName>
        <fullName evidence="3">F-box protein Pof9</fullName>
    </submittedName>
</protein>
<dbReference type="InterPro" id="IPR001810">
    <property type="entry name" value="F-box_dom"/>
</dbReference>
<dbReference type="AlphaFoldDB" id="A0AAF0AX01"/>
<dbReference type="PROSITE" id="PS50012">
    <property type="entry name" value="RCC1_3"/>
    <property type="match status" value="2"/>
</dbReference>
<dbReference type="GeneID" id="80876656"/>
<feature type="domain" description="F-box" evidence="2">
    <location>
        <begin position="3"/>
        <end position="49"/>
    </location>
</feature>
<dbReference type="Pfam" id="PF00415">
    <property type="entry name" value="RCC1"/>
    <property type="match status" value="1"/>
</dbReference>
<dbReference type="EMBL" id="CP115612">
    <property type="protein sequence ID" value="WBW74282.1"/>
    <property type="molecule type" value="Genomic_DNA"/>
</dbReference>
<dbReference type="KEGG" id="som:SOMG_03176"/>
<proteinExistence type="predicted"/>
<dbReference type="InterPro" id="IPR009091">
    <property type="entry name" value="RCC1/BLIP-II"/>
</dbReference>
<dbReference type="Proteomes" id="UP001212411">
    <property type="component" value="Chromosome 2"/>
</dbReference>
<dbReference type="InterPro" id="IPR036047">
    <property type="entry name" value="F-box-like_dom_sf"/>
</dbReference>
<dbReference type="RefSeq" id="XP_056038525.1">
    <property type="nucleotide sequence ID" value="XM_056181967.1"/>
</dbReference>
<dbReference type="PANTHER" id="PTHR45982">
    <property type="entry name" value="REGULATOR OF CHROMOSOME CONDENSATION"/>
    <property type="match status" value="1"/>
</dbReference>
<accession>A0AAF0AX01</accession>
<evidence type="ECO:0000313" key="3">
    <source>
        <dbReference type="EMBL" id="WBW74282.1"/>
    </source>
</evidence>
<feature type="repeat" description="RCC1" evidence="1">
    <location>
        <begin position="351"/>
        <end position="418"/>
    </location>
</feature>
<feature type="repeat" description="RCC1" evidence="1">
    <location>
        <begin position="78"/>
        <end position="132"/>
    </location>
</feature>
<evidence type="ECO:0000313" key="4">
    <source>
        <dbReference type="Proteomes" id="UP001212411"/>
    </source>
</evidence>
<dbReference type="PANTHER" id="PTHR45982:SF1">
    <property type="entry name" value="REGULATOR OF CHROMOSOME CONDENSATION"/>
    <property type="match status" value="1"/>
</dbReference>
<sequence length="453" mass="51331">MLSTPLLQLSPDILIEIGSYLDSEDLLHLIKTCKRLHLVFENKAVWLRLCRRIEGLVTIDVPEKADYKRLYLRWKKKGYIYTWGEKSWNRLGRLVSHTHFPHHKPIALTGSYSVKAVQIEVGGYGIFLLNEDGRLSITGKRTNSISQVVSELDFVYSIHAGRDYCLAMADEGNLWQVGVNSTLCLTKDNVLSDYKGRFTIFRSGWDSLSVFVPQVGFLLWKTGMELEPMVYKIYRGQEMVNVSDYVLCAGFLVFTTKNESLVFRVDLDGNYEKQAKELKNFRIPEESGPWKLFGNFRTFSCLSKNGNTVYMGNDSTKESDAKPIVHEFLQNNGINKLAHGDYHHLMLKQDGTVWSWGMELSNCGSLGLGTLYNQIGDDVLIDVRGRRVTVLKPQRVSLNATCISIAAGGWQSAMMAISDKILPDAMEPARMTSLSLTHPSVPVLHFLRSRRTD</sequence>
<dbReference type="Pfam" id="PF12937">
    <property type="entry name" value="F-box-like"/>
    <property type="match status" value="1"/>
</dbReference>